<dbReference type="Proteomes" id="UP000228930">
    <property type="component" value="Unassembled WGS sequence"/>
</dbReference>
<gene>
    <name evidence="1" type="ORF">TSA1_15910</name>
</gene>
<reference evidence="1 2" key="1">
    <citation type="submission" date="2015-06" db="EMBL/GenBank/DDBJ databases">
        <title>Comparative genome analysis of nirS-carrying Bradyrhizobium sp. strains.</title>
        <authorList>
            <person name="Ishii S."/>
            <person name="Jang J."/>
            <person name="Nishizawa T."/>
            <person name="Senoo K."/>
        </authorList>
    </citation>
    <scope>NUCLEOTIDE SEQUENCE [LARGE SCALE GENOMIC DNA]</scope>
    <source>
        <strain evidence="1 2">TSA1</strain>
    </source>
</reference>
<proteinExistence type="predicted"/>
<sequence>MSNLSSIWRRLMGRIGKQILSNFARPQPRQSIFDTMGDRIVGDLYSSAFEDHTSTKARSEIVWIEERDTRRIVQINEPDQCGHGFRQQGGLRFETVQLVEVSCVLFI</sequence>
<comment type="caution">
    <text evidence="1">The sequence shown here is derived from an EMBL/GenBank/DDBJ whole genome shotgun (WGS) entry which is preliminary data.</text>
</comment>
<accession>A0A2M6UBY4</accession>
<dbReference type="EMBL" id="LFJC01000003">
    <property type="protein sequence ID" value="PIT02079.1"/>
    <property type="molecule type" value="Genomic_DNA"/>
</dbReference>
<keyword evidence="2" id="KW-1185">Reference proteome</keyword>
<evidence type="ECO:0000313" key="2">
    <source>
        <dbReference type="Proteomes" id="UP000228930"/>
    </source>
</evidence>
<protein>
    <submittedName>
        <fullName evidence="1">Uncharacterized protein</fullName>
    </submittedName>
</protein>
<evidence type="ECO:0000313" key="1">
    <source>
        <dbReference type="EMBL" id="PIT02079.1"/>
    </source>
</evidence>
<organism evidence="1 2">
    <name type="scientific">Bradyrhizobium nitroreducens</name>
    <dbReference type="NCBI Taxonomy" id="709803"/>
    <lineage>
        <taxon>Bacteria</taxon>
        <taxon>Pseudomonadati</taxon>
        <taxon>Pseudomonadota</taxon>
        <taxon>Alphaproteobacteria</taxon>
        <taxon>Hyphomicrobiales</taxon>
        <taxon>Nitrobacteraceae</taxon>
        <taxon>Bradyrhizobium</taxon>
    </lineage>
</organism>
<dbReference type="AlphaFoldDB" id="A0A2M6UBY4"/>
<name>A0A2M6UBY4_9BRAD</name>